<dbReference type="EMBL" id="FR824172">
    <property type="protein sequence ID" value="CCA21576.1"/>
    <property type="molecule type" value="Genomic_DNA"/>
</dbReference>
<keyword evidence="1" id="KW-0812">Transmembrane</keyword>
<reference evidence="2" key="1">
    <citation type="journal article" date="2011" name="PLoS Biol.">
        <title>Gene gain and loss during evolution of obligate parasitism in the white rust pathogen of Arabidopsis thaliana.</title>
        <authorList>
            <person name="Kemen E."/>
            <person name="Gardiner A."/>
            <person name="Schultz-Larsen T."/>
            <person name="Kemen A.C."/>
            <person name="Balmuth A.L."/>
            <person name="Robert-Seilaniantz A."/>
            <person name="Bailey K."/>
            <person name="Holub E."/>
            <person name="Studholme D.J."/>
            <person name="Maclean D."/>
            <person name="Jones J.D."/>
        </authorList>
    </citation>
    <scope>NUCLEOTIDE SEQUENCE</scope>
</reference>
<feature type="transmembrane region" description="Helical" evidence="1">
    <location>
        <begin position="106"/>
        <end position="125"/>
    </location>
</feature>
<feature type="transmembrane region" description="Helical" evidence="1">
    <location>
        <begin position="254"/>
        <end position="272"/>
    </location>
</feature>
<dbReference type="PANTHER" id="PTHR33802:SF2">
    <property type="entry name" value="EF-HAND DOMAIN-CONTAINING PROTEIN"/>
    <property type="match status" value="1"/>
</dbReference>
<name>F0WJX4_9STRA</name>
<dbReference type="PANTHER" id="PTHR33802">
    <property type="entry name" value="SI:CH211-161H7.5-RELATED"/>
    <property type="match status" value="1"/>
</dbReference>
<dbReference type="HOGENOM" id="CLU_079229_0_0_1"/>
<accession>F0WJX4</accession>
<evidence type="ECO:0000313" key="3">
    <source>
        <dbReference type="EMBL" id="CCA24262.1"/>
    </source>
</evidence>
<dbReference type="EMBL" id="FR824275">
    <property type="protein sequence ID" value="CCA24262.1"/>
    <property type="molecule type" value="Genomic_DNA"/>
</dbReference>
<reference evidence="2" key="2">
    <citation type="submission" date="2011-02" db="EMBL/GenBank/DDBJ databases">
        <authorList>
            <person name="MacLean D."/>
        </authorList>
    </citation>
    <scope>NUCLEOTIDE SEQUENCE</scope>
</reference>
<organism evidence="2">
    <name type="scientific">Albugo laibachii Nc14</name>
    <dbReference type="NCBI Taxonomy" id="890382"/>
    <lineage>
        <taxon>Eukaryota</taxon>
        <taxon>Sar</taxon>
        <taxon>Stramenopiles</taxon>
        <taxon>Oomycota</taxon>
        <taxon>Peronosporomycetes</taxon>
        <taxon>Albuginales</taxon>
        <taxon>Albuginaceae</taxon>
        <taxon>Albugo</taxon>
    </lineage>
</organism>
<feature type="transmembrane region" description="Helical" evidence="1">
    <location>
        <begin position="79"/>
        <end position="99"/>
    </location>
</feature>
<feature type="transmembrane region" description="Helical" evidence="1">
    <location>
        <begin position="198"/>
        <end position="214"/>
    </location>
</feature>
<keyword evidence="1" id="KW-1133">Transmembrane helix</keyword>
<protein>
    <submittedName>
        <fullName evidence="2">Uncharacterized protein AlNc14C127G6840</fullName>
    </submittedName>
    <submittedName>
        <fullName evidence="3">Uncharacterized protein AlNc14C230G9282</fullName>
    </submittedName>
</protein>
<keyword evidence="1" id="KW-0472">Membrane</keyword>
<proteinExistence type="predicted"/>
<feature type="transmembrane region" description="Helical" evidence="1">
    <location>
        <begin position="226"/>
        <end position="248"/>
    </location>
</feature>
<feature type="transmembrane region" description="Helical" evidence="1">
    <location>
        <begin position="171"/>
        <end position="192"/>
    </location>
</feature>
<feature type="transmembrane region" description="Helical" evidence="1">
    <location>
        <begin position="6"/>
        <end position="23"/>
    </location>
</feature>
<feature type="transmembrane region" description="Helical" evidence="1">
    <location>
        <begin position="145"/>
        <end position="164"/>
    </location>
</feature>
<dbReference type="AlphaFoldDB" id="F0WJX4"/>
<feature type="transmembrane region" description="Helical" evidence="1">
    <location>
        <begin position="43"/>
        <end position="67"/>
    </location>
</feature>
<evidence type="ECO:0000313" key="2">
    <source>
        <dbReference type="EMBL" id="CCA21576.1"/>
    </source>
</evidence>
<evidence type="ECO:0000256" key="1">
    <source>
        <dbReference type="SAM" id="Phobius"/>
    </source>
</evidence>
<gene>
    <name evidence="2" type="primary">AlNc14C127G6840</name>
    <name evidence="3" type="synonym">AlNc14C230G9282</name>
    <name evidence="2" type="ORF">ALNC14_077190</name>
    <name evidence="3" type="ORF">ALNC14_104060</name>
</gene>
<sequence>MIDKFAWLNAALFAIQLALNRFLGSHIKSASQRHKTLITPSPYAFSIWGFIYSMMTLTVVMDCVFPGLSFYSTSTYPRILRSLFAITCVANSLWLIVFTNDYVHSATFLIIVLWSCLLYLYGHIMLQWKRGSFTWNRYIGSELSIVLYFAWTSAALLISIAMSLQEIKGAFLSLELYIVLLSIFIFAGTYTYSQLHNTAYTLVVLWALAALAVRSDIDGLDGTKGYGIRACAKQGIVLICLAFAFSWVQRSLSWMSWIPLLMCVAVLVRYQLF</sequence>